<evidence type="ECO:0000313" key="2">
    <source>
        <dbReference type="Proteomes" id="UP001054945"/>
    </source>
</evidence>
<keyword evidence="2" id="KW-1185">Reference proteome</keyword>
<gene>
    <name evidence="1" type="ORF">CEXT_480291</name>
</gene>
<accession>A0AAV4XHT8</accession>
<comment type="caution">
    <text evidence="1">The sequence shown here is derived from an EMBL/GenBank/DDBJ whole genome shotgun (WGS) entry which is preliminary data.</text>
</comment>
<dbReference type="AlphaFoldDB" id="A0AAV4XHT8"/>
<dbReference type="EMBL" id="BPLR01000259">
    <property type="protein sequence ID" value="GIY93333.1"/>
    <property type="molecule type" value="Genomic_DNA"/>
</dbReference>
<sequence>MLRRKPFDSGSTGEFSNLLFCGGGENLQKKEFLHIPVCVATARSSHASNWLWDLLLDWKSRAIAWCKMEMEMNRRDGIMVGMGPTPTTPQARWATRLQVQTLLSSIHPHSYSPT</sequence>
<proteinExistence type="predicted"/>
<name>A0AAV4XHT8_CAEEX</name>
<reference evidence="1 2" key="1">
    <citation type="submission" date="2021-06" db="EMBL/GenBank/DDBJ databases">
        <title>Caerostris extrusa draft genome.</title>
        <authorList>
            <person name="Kono N."/>
            <person name="Arakawa K."/>
        </authorList>
    </citation>
    <scope>NUCLEOTIDE SEQUENCE [LARGE SCALE GENOMIC DNA]</scope>
</reference>
<dbReference type="Proteomes" id="UP001054945">
    <property type="component" value="Unassembled WGS sequence"/>
</dbReference>
<evidence type="ECO:0000313" key="1">
    <source>
        <dbReference type="EMBL" id="GIY93333.1"/>
    </source>
</evidence>
<protein>
    <submittedName>
        <fullName evidence="1">Uncharacterized protein</fullName>
    </submittedName>
</protein>
<organism evidence="1 2">
    <name type="scientific">Caerostris extrusa</name>
    <name type="common">Bark spider</name>
    <name type="synonym">Caerostris bankana</name>
    <dbReference type="NCBI Taxonomy" id="172846"/>
    <lineage>
        <taxon>Eukaryota</taxon>
        <taxon>Metazoa</taxon>
        <taxon>Ecdysozoa</taxon>
        <taxon>Arthropoda</taxon>
        <taxon>Chelicerata</taxon>
        <taxon>Arachnida</taxon>
        <taxon>Araneae</taxon>
        <taxon>Araneomorphae</taxon>
        <taxon>Entelegynae</taxon>
        <taxon>Araneoidea</taxon>
        <taxon>Araneidae</taxon>
        <taxon>Caerostris</taxon>
    </lineage>
</organism>